<evidence type="ECO:0000313" key="9">
    <source>
        <dbReference type="Proteomes" id="UP001151518"/>
    </source>
</evidence>
<dbReference type="Proteomes" id="UP001151518">
    <property type="component" value="Unassembled WGS sequence"/>
</dbReference>
<feature type="compositionally biased region" description="Polar residues" evidence="6">
    <location>
        <begin position="116"/>
        <end position="134"/>
    </location>
</feature>
<accession>A0A9W8G7Y0</accession>
<dbReference type="PANTHER" id="PTHR45776">
    <property type="entry name" value="MIP04163P"/>
    <property type="match status" value="1"/>
</dbReference>
<gene>
    <name evidence="8" type="ORF">GGI25_003805</name>
</gene>
<dbReference type="InterPro" id="IPR036638">
    <property type="entry name" value="HLH_DNA-bd_sf"/>
</dbReference>
<sequence>MMTYEKRRRRRESHNAVERRRRDNINDRIQELFTLLPESMIDAQTKPNKGMILKKSVEYIRQLRHALQTQTDRLHELETGIPSSMAAAAAAAGIGQPHQPQTSSGLAAMFAGAASMPSSRTQGGDGSMMNNNGL</sequence>
<evidence type="ECO:0000313" key="8">
    <source>
        <dbReference type="EMBL" id="KAJ2675968.1"/>
    </source>
</evidence>
<name>A0A9W8G7Y0_9FUNG</name>
<feature type="region of interest" description="Disordered" evidence="6">
    <location>
        <begin position="114"/>
        <end position="134"/>
    </location>
</feature>
<dbReference type="SUPFAM" id="SSF47459">
    <property type="entry name" value="HLH, helix-loop-helix DNA-binding domain"/>
    <property type="match status" value="1"/>
</dbReference>
<feature type="compositionally biased region" description="Basic and acidic residues" evidence="6">
    <location>
        <begin position="13"/>
        <end position="22"/>
    </location>
</feature>
<feature type="region of interest" description="Disordered" evidence="6">
    <location>
        <begin position="1"/>
        <end position="22"/>
    </location>
</feature>
<evidence type="ECO:0000256" key="2">
    <source>
        <dbReference type="ARBA" id="ARBA00023015"/>
    </source>
</evidence>
<organism evidence="8 9">
    <name type="scientific">Coemansia spiralis</name>
    <dbReference type="NCBI Taxonomy" id="417178"/>
    <lineage>
        <taxon>Eukaryota</taxon>
        <taxon>Fungi</taxon>
        <taxon>Fungi incertae sedis</taxon>
        <taxon>Zoopagomycota</taxon>
        <taxon>Kickxellomycotina</taxon>
        <taxon>Kickxellomycetes</taxon>
        <taxon>Kickxellales</taxon>
        <taxon>Kickxellaceae</taxon>
        <taxon>Coemansia</taxon>
    </lineage>
</organism>
<dbReference type="InterPro" id="IPR011598">
    <property type="entry name" value="bHLH_dom"/>
</dbReference>
<proteinExistence type="predicted"/>
<keyword evidence="3" id="KW-0238">DNA-binding</keyword>
<dbReference type="AlphaFoldDB" id="A0A9W8G7Y0"/>
<dbReference type="GO" id="GO:0005634">
    <property type="term" value="C:nucleus"/>
    <property type="evidence" value="ECO:0007669"/>
    <property type="project" value="UniProtKB-SubCell"/>
</dbReference>
<evidence type="ECO:0000256" key="3">
    <source>
        <dbReference type="ARBA" id="ARBA00023125"/>
    </source>
</evidence>
<evidence type="ECO:0000256" key="6">
    <source>
        <dbReference type="SAM" id="MobiDB-lite"/>
    </source>
</evidence>
<dbReference type="SMART" id="SM00353">
    <property type="entry name" value="HLH"/>
    <property type="match status" value="1"/>
</dbReference>
<dbReference type="EMBL" id="JANBTW010000044">
    <property type="protein sequence ID" value="KAJ2675968.1"/>
    <property type="molecule type" value="Genomic_DNA"/>
</dbReference>
<dbReference type="PANTHER" id="PTHR45776:SF2">
    <property type="entry name" value="MIP04163P"/>
    <property type="match status" value="1"/>
</dbReference>
<dbReference type="PROSITE" id="PS50888">
    <property type="entry name" value="BHLH"/>
    <property type="match status" value="1"/>
</dbReference>
<comment type="subcellular location">
    <subcellularLocation>
        <location evidence="1">Nucleus</location>
    </subcellularLocation>
</comment>
<evidence type="ECO:0000259" key="7">
    <source>
        <dbReference type="PROSITE" id="PS50888"/>
    </source>
</evidence>
<evidence type="ECO:0000256" key="4">
    <source>
        <dbReference type="ARBA" id="ARBA00023163"/>
    </source>
</evidence>
<dbReference type="OrthoDB" id="690068at2759"/>
<dbReference type="GO" id="GO:0000978">
    <property type="term" value="F:RNA polymerase II cis-regulatory region sequence-specific DNA binding"/>
    <property type="evidence" value="ECO:0007669"/>
    <property type="project" value="TreeGrafter"/>
</dbReference>
<comment type="caution">
    <text evidence="8">The sequence shown here is derived from an EMBL/GenBank/DDBJ whole genome shotgun (WGS) entry which is preliminary data.</text>
</comment>
<evidence type="ECO:0000256" key="1">
    <source>
        <dbReference type="ARBA" id="ARBA00004123"/>
    </source>
</evidence>
<dbReference type="GO" id="GO:0046983">
    <property type="term" value="F:protein dimerization activity"/>
    <property type="evidence" value="ECO:0007669"/>
    <property type="project" value="InterPro"/>
</dbReference>
<feature type="domain" description="BHLH" evidence="7">
    <location>
        <begin position="9"/>
        <end position="63"/>
    </location>
</feature>
<dbReference type="Pfam" id="PF00010">
    <property type="entry name" value="HLH"/>
    <property type="match status" value="1"/>
</dbReference>
<keyword evidence="2" id="KW-0805">Transcription regulation</keyword>
<keyword evidence="4" id="KW-0804">Transcription</keyword>
<dbReference type="GO" id="GO:0000981">
    <property type="term" value="F:DNA-binding transcription factor activity, RNA polymerase II-specific"/>
    <property type="evidence" value="ECO:0007669"/>
    <property type="project" value="TreeGrafter"/>
</dbReference>
<protein>
    <recommendedName>
        <fullName evidence="7">BHLH domain-containing protein</fullName>
    </recommendedName>
</protein>
<dbReference type="Gene3D" id="4.10.280.10">
    <property type="entry name" value="Helix-loop-helix DNA-binding domain"/>
    <property type="match status" value="1"/>
</dbReference>
<evidence type="ECO:0000256" key="5">
    <source>
        <dbReference type="ARBA" id="ARBA00023242"/>
    </source>
</evidence>
<reference evidence="8" key="1">
    <citation type="submission" date="2022-07" db="EMBL/GenBank/DDBJ databases">
        <title>Phylogenomic reconstructions and comparative analyses of Kickxellomycotina fungi.</title>
        <authorList>
            <person name="Reynolds N.K."/>
            <person name="Stajich J.E."/>
            <person name="Barry K."/>
            <person name="Grigoriev I.V."/>
            <person name="Crous P."/>
            <person name="Smith M.E."/>
        </authorList>
    </citation>
    <scope>NUCLEOTIDE SEQUENCE</scope>
    <source>
        <strain evidence="8">NRRL 3115</strain>
    </source>
</reference>
<keyword evidence="5" id="KW-0539">Nucleus</keyword>
<feature type="compositionally biased region" description="Basic residues" evidence="6">
    <location>
        <begin position="1"/>
        <end position="12"/>
    </location>
</feature>